<dbReference type="GO" id="GO:1901135">
    <property type="term" value="P:carbohydrate derivative metabolic process"/>
    <property type="evidence" value="ECO:0007669"/>
    <property type="project" value="InterPro"/>
</dbReference>
<dbReference type="PROSITE" id="PS51464">
    <property type="entry name" value="SIS"/>
    <property type="match status" value="1"/>
</dbReference>
<feature type="domain" description="SIS" evidence="2">
    <location>
        <begin position="27"/>
        <end position="171"/>
    </location>
</feature>
<dbReference type="PANTHER" id="PTHR43443:SF1">
    <property type="entry name" value="3-HEXULOSE-6-PHOSPHATE ISOMERASE"/>
    <property type="match status" value="1"/>
</dbReference>
<evidence type="ECO:0000313" key="3">
    <source>
        <dbReference type="EMBL" id="CUP23258.1"/>
    </source>
</evidence>
<dbReference type="Pfam" id="PF01380">
    <property type="entry name" value="SIS"/>
    <property type="match status" value="1"/>
</dbReference>
<gene>
    <name evidence="3" type="primary">hxlB_1</name>
    <name evidence="3" type="ORF">ERS852551_00174</name>
</gene>
<proteinExistence type="inferred from homology"/>
<dbReference type="GeneID" id="72463296"/>
<organism evidence="3 4">
    <name type="scientific">Anaerotruncus colihominis</name>
    <dbReference type="NCBI Taxonomy" id="169435"/>
    <lineage>
        <taxon>Bacteria</taxon>
        <taxon>Bacillati</taxon>
        <taxon>Bacillota</taxon>
        <taxon>Clostridia</taxon>
        <taxon>Eubacteriales</taxon>
        <taxon>Oscillospiraceae</taxon>
        <taxon>Anaerotruncus</taxon>
    </lineage>
</organism>
<dbReference type="GO" id="GO:0043800">
    <property type="term" value="F:6-phospho-3-hexuloisomerase activity"/>
    <property type="evidence" value="ECO:0007669"/>
    <property type="project" value="UniProtKB-EC"/>
</dbReference>
<dbReference type="EMBL" id="CZBE01000001">
    <property type="protein sequence ID" value="CUP23258.1"/>
    <property type="molecule type" value="Genomic_DNA"/>
</dbReference>
<dbReference type="RefSeq" id="WP_051403347.1">
    <property type="nucleotide sequence ID" value="NZ_CABIWA010000002.1"/>
</dbReference>
<dbReference type="GO" id="GO:0097367">
    <property type="term" value="F:carbohydrate derivative binding"/>
    <property type="evidence" value="ECO:0007669"/>
    <property type="project" value="InterPro"/>
</dbReference>
<evidence type="ECO:0000259" key="2">
    <source>
        <dbReference type="PROSITE" id="PS51464"/>
    </source>
</evidence>
<dbReference type="InterPro" id="IPR046348">
    <property type="entry name" value="SIS_dom_sf"/>
</dbReference>
<dbReference type="CDD" id="cd05005">
    <property type="entry name" value="SIS_PHI"/>
    <property type="match status" value="1"/>
</dbReference>
<evidence type="ECO:0000313" key="4">
    <source>
        <dbReference type="Proteomes" id="UP000095765"/>
    </source>
</evidence>
<comment type="similarity">
    <text evidence="1">Belongs to the SIS family. PHI subfamily.</text>
</comment>
<dbReference type="EC" id="5.3.1.27" evidence="3"/>
<reference evidence="3 4" key="1">
    <citation type="submission" date="2015-09" db="EMBL/GenBank/DDBJ databases">
        <authorList>
            <consortium name="Pathogen Informatics"/>
        </authorList>
    </citation>
    <scope>NUCLEOTIDE SEQUENCE [LARGE SCALE GENOMIC DNA]</scope>
    <source>
        <strain evidence="3 4">2789STDY5834939</strain>
    </source>
</reference>
<dbReference type="OrthoDB" id="9797832at2"/>
<accession>A0A174LMH6</accession>
<evidence type="ECO:0000256" key="1">
    <source>
        <dbReference type="ARBA" id="ARBA00009235"/>
    </source>
</evidence>
<keyword evidence="3" id="KW-0413">Isomerase</keyword>
<dbReference type="AlphaFoldDB" id="A0A174LMH6"/>
<sequence length="184" mass="19793">MLKKMSDVAREIEQTLNRTSYREQTALAQAILRANRIFVSGAGRSGLMARCFAMRLMHMGFQAYMVGEVVTPSIGAGDLLIVASGSGTTGSLARIAEKAISLGAELAVVTICPEGIIGSMASVTVKIDAPVCKTGDQQQPGSIQPMANLFEQCLLICLDYVVMILMDMTGVTSEQMYRRHANLE</sequence>
<dbReference type="Gene3D" id="3.40.50.10490">
    <property type="entry name" value="Glucose-6-phosphate isomerase like protein, domain 1"/>
    <property type="match status" value="1"/>
</dbReference>
<protein>
    <submittedName>
        <fullName evidence="3">3-hexulose-6-phosphate isomerase</fullName>
        <ecNumber evidence="3">5.3.1.27</ecNumber>
    </submittedName>
</protein>
<dbReference type="NCBIfam" id="TIGR03127">
    <property type="entry name" value="RuMP_HxlB"/>
    <property type="match status" value="1"/>
</dbReference>
<dbReference type="SUPFAM" id="SSF53697">
    <property type="entry name" value="SIS domain"/>
    <property type="match status" value="1"/>
</dbReference>
<dbReference type="InterPro" id="IPR017552">
    <property type="entry name" value="PHI/rmpB"/>
</dbReference>
<dbReference type="PANTHER" id="PTHR43443">
    <property type="entry name" value="3-HEXULOSE-6-PHOSPHATE ISOMERASE"/>
    <property type="match status" value="1"/>
</dbReference>
<dbReference type="Proteomes" id="UP000095765">
    <property type="component" value="Unassembled WGS sequence"/>
</dbReference>
<dbReference type="InterPro" id="IPR001347">
    <property type="entry name" value="SIS_dom"/>
</dbReference>
<name>A0A174LMH6_9FIRM</name>